<accession>A0A0K8MC25</accession>
<feature type="chain" id="PRO_5005512663" evidence="1">
    <location>
        <begin position="21"/>
        <end position="141"/>
    </location>
</feature>
<dbReference type="AlphaFoldDB" id="A0A0K8MC25"/>
<keyword evidence="1" id="KW-0732">Signal</keyword>
<comment type="caution">
    <text evidence="2">The sequence shown here is derived from an EMBL/GenBank/DDBJ whole genome shotgun (WGS) entry which is preliminary data.</text>
</comment>
<sequence precursor="true">MQNTASKLTLITFFSLTSYAFCQNQNELTAEEPKTTLPVIIHKSYMPESNSVKKITENTAQLKILPEKFSSTPNIMNKDISTEELNIDYEKIKGIVFNIKKELCEINEAGSYEVWLTFNASGAVFVNVGADTGFKATINCK</sequence>
<dbReference type="EMBL" id="BBVC01000023">
    <property type="protein sequence ID" value="GAO98090.1"/>
    <property type="molecule type" value="Genomic_DNA"/>
</dbReference>
<proteinExistence type="predicted"/>
<evidence type="ECO:0000313" key="3">
    <source>
        <dbReference type="Proteomes" id="UP000036771"/>
    </source>
</evidence>
<reference evidence="2 3" key="1">
    <citation type="submission" date="2015-03" db="EMBL/GenBank/DDBJ databases">
        <title>Caedibacter varicaedens, whole genome shotgun sequence.</title>
        <authorList>
            <person name="Suzuki H."/>
            <person name="Dapper A.L."/>
            <person name="Gibson A.K."/>
            <person name="Jackson C."/>
            <person name="Lee H."/>
            <person name="Pejaver V.R."/>
            <person name="Doak T."/>
            <person name="Lynch M."/>
        </authorList>
    </citation>
    <scope>NUCLEOTIDE SEQUENCE [LARGE SCALE GENOMIC DNA]</scope>
</reference>
<keyword evidence="3" id="KW-1185">Reference proteome</keyword>
<dbReference type="STRING" id="1629334.Cva_00738"/>
<protein>
    <submittedName>
        <fullName evidence="2">Uncharacterized protein</fullName>
    </submittedName>
</protein>
<evidence type="ECO:0000313" key="2">
    <source>
        <dbReference type="EMBL" id="GAO98090.1"/>
    </source>
</evidence>
<gene>
    <name evidence="2" type="ORF">Cva_00738</name>
</gene>
<dbReference type="Proteomes" id="UP000036771">
    <property type="component" value="Unassembled WGS sequence"/>
</dbReference>
<name>A0A0K8MC25_9PROT</name>
<evidence type="ECO:0000256" key="1">
    <source>
        <dbReference type="SAM" id="SignalP"/>
    </source>
</evidence>
<feature type="signal peptide" evidence="1">
    <location>
        <begin position="1"/>
        <end position="20"/>
    </location>
</feature>
<organism evidence="2 3">
    <name type="scientific">Caedimonas varicaedens</name>
    <dbReference type="NCBI Taxonomy" id="1629334"/>
    <lineage>
        <taxon>Bacteria</taxon>
        <taxon>Pseudomonadati</taxon>
        <taxon>Pseudomonadota</taxon>
        <taxon>Alphaproteobacteria</taxon>
        <taxon>Holosporales</taxon>
        <taxon>Caedimonadaceae</taxon>
        <taxon>Caedimonas</taxon>
    </lineage>
</organism>